<evidence type="ECO:0000256" key="1">
    <source>
        <dbReference type="ARBA" id="ARBA00004707"/>
    </source>
</evidence>
<comment type="caution">
    <text evidence="5">Lacks conserved residue(s) required for the propagation of feature annotation.</text>
</comment>
<feature type="compositionally biased region" description="Basic and acidic residues" evidence="6">
    <location>
        <begin position="34"/>
        <end position="45"/>
    </location>
</feature>
<gene>
    <name evidence="5" type="primary">pup</name>
    <name evidence="7" type="ORF">K701_14825</name>
</gene>
<organism evidence="7 8">
    <name type="scientific">Streptomyces fradiae ATCC 10745 = DSM 40063</name>
    <dbReference type="NCBI Taxonomy" id="1319510"/>
    <lineage>
        <taxon>Bacteria</taxon>
        <taxon>Bacillati</taxon>
        <taxon>Actinomycetota</taxon>
        <taxon>Actinomycetes</taxon>
        <taxon>Kitasatosporales</taxon>
        <taxon>Streptomycetaceae</taxon>
        <taxon>Streptomyces</taxon>
    </lineage>
</organism>
<keyword evidence="5" id="KW-0833">Ubl conjugation pathway</keyword>
<evidence type="ECO:0000256" key="2">
    <source>
        <dbReference type="ARBA" id="ARBA00010616"/>
    </source>
</evidence>
<comment type="pathway">
    <text evidence="1 5">Protein degradation; proteasomal Pup-dependent pathway.</text>
</comment>
<reference evidence="7 8" key="1">
    <citation type="submission" date="2013-05" db="EMBL/GenBank/DDBJ databases">
        <title>Genome Sequence of Streptomyces fradiae.</title>
        <authorList>
            <person name="Kirby R."/>
        </authorList>
    </citation>
    <scope>NUCLEOTIDE SEQUENCE [LARGE SCALE GENOMIC DNA]</scope>
    <source>
        <strain evidence="7 8">ATCC 10745</strain>
    </source>
</reference>
<feature type="region of interest" description="ARC ATPase binding" evidence="5">
    <location>
        <begin position="32"/>
        <end position="69"/>
    </location>
</feature>
<name>A0ABQ6XUM8_STRFR</name>
<keyword evidence="8" id="KW-1185">Reference proteome</keyword>
<comment type="caution">
    <text evidence="7">The sequence shown here is derived from an EMBL/GenBank/DDBJ whole genome shotgun (WGS) entry which is preliminary data.</text>
</comment>
<dbReference type="Proteomes" id="UP000731519">
    <property type="component" value="Unassembled WGS sequence"/>
</dbReference>
<proteinExistence type="inferred from homology"/>
<keyword evidence="5" id="KW-1017">Isopeptide bond</keyword>
<evidence type="ECO:0000256" key="6">
    <source>
        <dbReference type="SAM" id="MobiDB-lite"/>
    </source>
</evidence>
<evidence type="ECO:0000256" key="4">
    <source>
        <dbReference type="ARBA" id="ARBA00032321"/>
    </source>
</evidence>
<dbReference type="InterPro" id="IPR008515">
    <property type="entry name" value="Ubiquitin-like_Pup"/>
</dbReference>
<sequence>MRDMATKDTGGGQQKATRSTEEVEDQAPEAQASEDLKERHEKLSDDVDSVLDEIDDVLEENAEDFVRSFVQKGGE</sequence>
<dbReference type="EMBL" id="ASYR01000017">
    <property type="protein sequence ID" value="KAF0649100.1"/>
    <property type="molecule type" value="Genomic_DNA"/>
</dbReference>
<comment type="domain">
    <text evidence="5">The N-terminal unstructured half of Pup provides a signal required to initiate unfolding and degradation by the proteasome but is not needed for pupylation, while the C-terminal helical half of Pup interacts with ARC to target proteins to the proteasome.</text>
</comment>
<comment type="similarity">
    <text evidence="2 5">Belongs to the prokaryotic ubiquitin-like protein family.</text>
</comment>
<evidence type="ECO:0000313" key="7">
    <source>
        <dbReference type="EMBL" id="KAF0649100.1"/>
    </source>
</evidence>
<protein>
    <recommendedName>
        <fullName evidence="3 5">Prokaryotic ubiquitin-like protein Pup</fullName>
    </recommendedName>
    <alternativeName>
        <fullName evidence="4 5">Bacterial ubiquitin-like modifier</fullName>
    </alternativeName>
</protein>
<evidence type="ECO:0000313" key="8">
    <source>
        <dbReference type="Proteomes" id="UP000731519"/>
    </source>
</evidence>
<evidence type="ECO:0000256" key="3">
    <source>
        <dbReference type="ARBA" id="ARBA00016748"/>
    </source>
</evidence>
<evidence type="ECO:0000256" key="5">
    <source>
        <dbReference type="HAMAP-Rule" id="MF_02106"/>
    </source>
</evidence>
<feature type="cross-link" description="Isoglutamyl lysine isopeptide (Glu-Lys) (interchain with K-? in acceptor proteins)" evidence="5">
    <location>
        <position position="75"/>
    </location>
</feature>
<comment type="subunit">
    <text evidence="5">Strongly interacts with the proteasome-associated ATPase ARC through a hydrophobic interface; the interacting region of Pup lies in its C-terminal half. There is one Pup binding site per ARC hexamer ring.</text>
</comment>
<dbReference type="NCBIfam" id="TIGR03687">
    <property type="entry name" value="pupylate_cterm"/>
    <property type="match status" value="1"/>
</dbReference>
<feature type="region of interest" description="Disordered" evidence="6">
    <location>
        <begin position="1"/>
        <end position="48"/>
    </location>
</feature>
<dbReference type="Pfam" id="PF05639">
    <property type="entry name" value="Pup"/>
    <property type="match status" value="1"/>
</dbReference>
<comment type="function">
    <text evidence="5">Protein modifier that is covalently attached to lysine residues of substrate proteins, thereby targeting them for proteasomal degradation. The tagging system is termed pupylation.</text>
</comment>
<accession>A0ABQ6XUM8</accession>
<dbReference type="HAMAP" id="MF_02106">
    <property type="entry name" value="Pup"/>
    <property type="match status" value="1"/>
</dbReference>